<feature type="compositionally biased region" description="Basic and acidic residues" evidence="1">
    <location>
        <begin position="326"/>
        <end position="340"/>
    </location>
</feature>
<dbReference type="Proteomes" id="UP000694385">
    <property type="component" value="Unassembled WGS sequence"/>
</dbReference>
<proteinExistence type="predicted"/>
<dbReference type="Ensembl" id="ENSJJAT00000011406.1">
    <property type="protein sequence ID" value="ENSJJAP00000005099.1"/>
    <property type="gene ID" value="ENSJJAG00000010064.1"/>
</dbReference>
<protein>
    <submittedName>
        <fullName evidence="3">Transmembrane protein 26</fullName>
    </submittedName>
</protein>
<gene>
    <name evidence="3" type="primary">Tmem26</name>
</gene>
<dbReference type="Pfam" id="PF09772">
    <property type="entry name" value="Tmem26"/>
    <property type="match status" value="1"/>
</dbReference>
<dbReference type="InterPro" id="IPR019169">
    <property type="entry name" value="Transmembrane_26"/>
</dbReference>
<reference evidence="3" key="2">
    <citation type="submission" date="2025-09" db="UniProtKB">
        <authorList>
            <consortium name="Ensembl"/>
        </authorList>
    </citation>
    <scope>IDENTIFICATION</scope>
</reference>
<feature type="transmembrane region" description="Helical" evidence="2">
    <location>
        <begin position="241"/>
        <end position="262"/>
    </location>
</feature>
<dbReference type="PANTHER" id="PTHR22168">
    <property type="entry name" value="TMEM26 PROTEIN"/>
    <property type="match status" value="1"/>
</dbReference>
<feature type="transmembrane region" description="Helical" evidence="2">
    <location>
        <begin position="12"/>
        <end position="29"/>
    </location>
</feature>
<feature type="transmembrane region" description="Helical" evidence="2">
    <location>
        <begin position="203"/>
        <end position="220"/>
    </location>
</feature>
<keyword evidence="2" id="KW-0812">Transmembrane</keyword>
<evidence type="ECO:0000256" key="1">
    <source>
        <dbReference type="SAM" id="MobiDB-lite"/>
    </source>
</evidence>
<keyword evidence="2" id="KW-0472">Membrane</keyword>
<name>A0A8C5K8K2_JACJA</name>
<dbReference type="GeneTree" id="ENSGT00390000014794"/>
<keyword evidence="2" id="KW-1133">Transmembrane helix</keyword>
<dbReference type="AlphaFoldDB" id="A0A8C5K8K2"/>
<feature type="transmembrane region" description="Helical" evidence="2">
    <location>
        <begin position="268"/>
        <end position="290"/>
    </location>
</feature>
<evidence type="ECO:0000256" key="2">
    <source>
        <dbReference type="SAM" id="Phobius"/>
    </source>
</evidence>
<dbReference type="PANTHER" id="PTHR22168:SF3">
    <property type="entry name" value="TRANSMEMBRANE PROTEIN 26"/>
    <property type="match status" value="1"/>
</dbReference>
<feature type="transmembrane region" description="Helical" evidence="2">
    <location>
        <begin position="64"/>
        <end position="83"/>
    </location>
</feature>
<feature type="transmembrane region" description="Helical" evidence="2">
    <location>
        <begin position="35"/>
        <end position="52"/>
    </location>
</feature>
<organism evidence="3 4">
    <name type="scientific">Jaculus jaculus</name>
    <name type="common">Lesser Egyptian jerboa</name>
    <dbReference type="NCBI Taxonomy" id="51337"/>
    <lineage>
        <taxon>Eukaryota</taxon>
        <taxon>Metazoa</taxon>
        <taxon>Chordata</taxon>
        <taxon>Craniata</taxon>
        <taxon>Vertebrata</taxon>
        <taxon>Euteleostomi</taxon>
        <taxon>Mammalia</taxon>
        <taxon>Eutheria</taxon>
        <taxon>Euarchontoglires</taxon>
        <taxon>Glires</taxon>
        <taxon>Rodentia</taxon>
        <taxon>Myomorpha</taxon>
        <taxon>Dipodoidea</taxon>
        <taxon>Dipodidae</taxon>
        <taxon>Dipodinae</taxon>
        <taxon>Jaculus</taxon>
    </lineage>
</organism>
<reference evidence="3" key="1">
    <citation type="submission" date="2025-08" db="UniProtKB">
        <authorList>
            <consortium name="Ensembl"/>
        </authorList>
    </citation>
    <scope>IDENTIFICATION</scope>
</reference>
<evidence type="ECO:0000313" key="4">
    <source>
        <dbReference type="Proteomes" id="UP000694385"/>
    </source>
</evidence>
<feature type="region of interest" description="Disordered" evidence="1">
    <location>
        <begin position="319"/>
        <end position="360"/>
    </location>
</feature>
<keyword evidence="4" id="KW-1185">Reference proteome</keyword>
<accession>A0A8C5K8K2</accession>
<dbReference type="OMA" id="HHGTQYC"/>
<sequence length="360" mass="40874">MERLVLIKALVPRLLFVLHSLVGVARVTLVLKNPQYWLLALLNLLLLLETVLTLKFKRGGGYRWFSPAIFLYLINIIPSLWLLEMYYRNQYCRTQSQMSQNLSRKSDFNQTQMSHEHTFGMEIIEMGRNLVTNLSSGCDQVWTLGLHETLLLVLILGRWLLPIGGTITRDQLSELLLIFVGTAADILEFATQTLNEKDVRSNPVLVFAILGIWTWNMLQFPLDLPVQLKVVCPSKVKARGFASLFFCHYSSDLWTICLSLFIQDGPFLVVRVILMSYFKVISHMLVFFTVKNSLVIMLHLYRLVALILATRESLRHQSEGLRAAGRGHDQPSESRLREGTDESCPLASAASSADSHPGPQ</sequence>
<evidence type="ECO:0000313" key="3">
    <source>
        <dbReference type="Ensembl" id="ENSJJAP00000005099.1"/>
    </source>
</evidence>